<feature type="signal peptide" evidence="1">
    <location>
        <begin position="1"/>
        <end position="17"/>
    </location>
</feature>
<dbReference type="EMBL" id="JABANM010003898">
    <property type="protein sequence ID" value="KAF4750090.1"/>
    <property type="molecule type" value="Genomic_DNA"/>
</dbReference>
<evidence type="ECO:0000313" key="2">
    <source>
        <dbReference type="EMBL" id="KAF4750090.1"/>
    </source>
</evidence>
<sequence>RKASLLLLLCFSQAGVAVIELSVDSCPPGHTTQVGLRIEEAIKSGSVTVRGSQSSVASSASAELLPSPSSPEESSTTTGVLQLLLVDDVDAIIANDRSCSSLVPYIAHRGSLHPKLSDALCLPPYLLLAQHPFD</sequence>
<organism evidence="2 3">
    <name type="scientific">Perkinsus olseni</name>
    <name type="common">Perkinsus atlanticus</name>
    <dbReference type="NCBI Taxonomy" id="32597"/>
    <lineage>
        <taxon>Eukaryota</taxon>
        <taxon>Sar</taxon>
        <taxon>Alveolata</taxon>
        <taxon>Perkinsozoa</taxon>
        <taxon>Perkinsea</taxon>
        <taxon>Perkinsida</taxon>
        <taxon>Perkinsidae</taxon>
        <taxon>Perkinsus</taxon>
    </lineage>
</organism>
<dbReference type="Proteomes" id="UP000574390">
    <property type="component" value="Unassembled WGS sequence"/>
</dbReference>
<evidence type="ECO:0000256" key="1">
    <source>
        <dbReference type="SAM" id="SignalP"/>
    </source>
</evidence>
<accession>A0A7J6TZN4</accession>
<feature type="non-terminal residue" evidence="2">
    <location>
        <position position="134"/>
    </location>
</feature>
<protein>
    <submittedName>
        <fullName evidence="2">Uncharacterized protein</fullName>
    </submittedName>
</protein>
<name>A0A7J6TZN4_PEROL</name>
<evidence type="ECO:0000313" key="3">
    <source>
        <dbReference type="Proteomes" id="UP000574390"/>
    </source>
</evidence>
<keyword evidence="1" id="KW-0732">Signal</keyword>
<proteinExistence type="predicted"/>
<feature type="chain" id="PRO_5029916515" evidence="1">
    <location>
        <begin position="18"/>
        <end position="134"/>
    </location>
</feature>
<reference evidence="2 3" key="1">
    <citation type="submission" date="2020-04" db="EMBL/GenBank/DDBJ databases">
        <title>Perkinsus olseni comparative genomics.</title>
        <authorList>
            <person name="Bogema D.R."/>
        </authorList>
    </citation>
    <scope>NUCLEOTIDE SEQUENCE [LARGE SCALE GENOMIC DNA]</scope>
    <source>
        <strain evidence="2">ATCC PRA-205</strain>
    </source>
</reference>
<comment type="caution">
    <text evidence="2">The sequence shown here is derived from an EMBL/GenBank/DDBJ whole genome shotgun (WGS) entry which is preliminary data.</text>
</comment>
<dbReference type="AlphaFoldDB" id="A0A7J6TZN4"/>
<gene>
    <name evidence="2" type="ORF">FOZ62_016041</name>
</gene>